<reference evidence="9" key="1">
    <citation type="submission" date="2019-10" db="EMBL/GenBank/DDBJ databases">
        <title>Antimicrobial potential of Antarctic Bacteria.</title>
        <authorList>
            <person name="Benaud N."/>
            <person name="Edwards R.J."/>
            <person name="Ferrari B.C."/>
        </authorList>
    </citation>
    <scope>NUCLEOTIDE SEQUENCE [LARGE SCALE GENOMIC DNA]</scope>
    <source>
        <strain evidence="9">NBSH44</strain>
    </source>
</reference>
<keyword evidence="3 7" id="KW-0375">Hydrogen ion transport</keyword>
<sequence length="281" mass="29917">MNGASREALAAARERLDALTDNSPRYAGETPSSVAESAKLAEELAAVTALLHREVSLRRVLTDPSQSGEAKAELAGRLLSGQVGGEAVDLVSGMVRSRWSQSRDLVDSVEELANTADLTAAQRAGALDDVEDELFRFGRIVGSAKELRSALTSRTASTAAKGELLRSLLGGKAQPVTERIVTRLVTQPRGRSLEAGLDSLSKLAAERRDRMVAVVTSAVPLSDRQKQRLGAALAKIYGRQMHLNLDVDPAVLGGISVRVGDEVINGTIAERLEEVTRRMAG</sequence>
<comment type="similarity">
    <text evidence="7">Belongs to the ATPase delta chain family.</text>
</comment>
<evidence type="ECO:0000313" key="9">
    <source>
        <dbReference type="Proteomes" id="UP000515307"/>
    </source>
</evidence>
<name>A0A7G7BHS9_9ACTN</name>
<protein>
    <recommendedName>
        <fullName evidence="7">ATP synthase subunit delta</fullName>
    </recommendedName>
    <alternativeName>
        <fullName evidence="7">ATP synthase F(1) sector subunit delta</fullName>
    </alternativeName>
    <alternativeName>
        <fullName evidence="7">F-type ATPase subunit delta</fullName>
        <shortName evidence="7">F-ATPase subunit delta</shortName>
    </alternativeName>
</protein>
<evidence type="ECO:0000256" key="5">
    <source>
        <dbReference type="ARBA" id="ARBA00023136"/>
    </source>
</evidence>
<dbReference type="GO" id="GO:0005886">
    <property type="term" value="C:plasma membrane"/>
    <property type="evidence" value="ECO:0007669"/>
    <property type="project" value="UniProtKB-SubCell"/>
</dbReference>
<comment type="subcellular location">
    <subcellularLocation>
        <location evidence="7">Cell membrane</location>
        <topology evidence="7">Peripheral membrane protein</topology>
    </subcellularLocation>
    <subcellularLocation>
        <location evidence="1">Membrane</location>
    </subcellularLocation>
</comment>
<dbReference type="GO" id="GO:0046933">
    <property type="term" value="F:proton-transporting ATP synthase activity, rotational mechanism"/>
    <property type="evidence" value="ECO:0007669"/>
    <property type="project" value="UniProtKB-UniRule"/>
</dbReference>
<accession>A0A7G7BHS9</accession>
<evidence type="ECO:0000256" key="4">
    <source>
        <dbReference type="ARBA" id="ARBA00023065"/>
    </source>
</evidence>
<keyword evidence="7" id="KW-0139">CF(1)</keyword>
<organism evidence="8 9">
    <name type="scientific">Streptomyces finlayi</name>
    <dbReference type="NCBI Taxonomy" id="67296"/>
    <lineage>
        <taxon>Bacteria</taxon>
        <taxon>Bacillati</taxon>
        <taxon>Actinomycetota</taxon>
        <taxon>Actinomycetes</taxon>
        <taxon>Kitasatosporales</taxon>
        <taxon>Streptomycetaceae</taxon>
        <taxon>Streptomyces</taxon>
    </lineage>
</organism>
<keyword evidence="7" id="KW-1003">Cell membrane</keyword>
<dbReference type="PRINTS" id="PR00125">
    <property type="entry name" value="ATPASEDELTA"/>
</dbReference>
<evidence type="ECO:0000256" key="2">
    <source>
        <dbReference type="ARBA" id="ARBA00022448"/>
    </source>
</evidence>
<dbReference type="PANTHER" id="PTHR11910">
    <property type="entry name" value="ATP SYNTHASE DELTA CHAIN"/>
    <property type="match status" value="1"/>
</dbReference>
<keyword evidence="2 7" id="KW-0813">Transport</keyword>
<dbReference type="InterPro" id="IPR000711">
    <property type="entry name" value="ATPase_OSCP/dsu"/>
</dbReference>
<comment type="function">
    <text evidence="7">This protein is part of the stalk that links CF(0) to CF(1). It either transmits conformational changes from CF(0) to CF(1) or is implicated in proton conduction.</text>
</comment>
<proteinExistence type="inferred from homology"/>
<dbReference type="Proteomes" id="UP000515307">
    <property type="component" value="Chromosome"/>
</dbReference>
<gene>
    <name evidence="7" type="primary">atpH</name>
    <name evidence="8" type="ORF">F0344_09940</name>
</gene>
<dbReference type="GO" id="GO:0045259">
    <property type="term" value="C:proton-transporting ATP synthase complex"/>
    <property type="evidence" value="ECO:0007669"/>
    <property type="project" value="UniProtKB-KW"/>
</dbReference>
<dbReference type="NCBIfam" id="NF009967">
    <property type="entry name" value="PRK13430.1"/>
    <property type="match status" value="1"/>
</dbReference>
<dbReference type="EMBL" id="CP045702">
    <property type="protein sequence ID" value="QNE74894.1"/>
    <property type="molecule type" value="Genomic_DNA"/>
</dbReference>
<keyword evidence="6 7" id="KW-0066">ATP synthesis</keyword>
<dbReference type="Gene3D" id="1.10.520.20">
    <property type="entry name" value="N-terminal domain of the delta subunit of the F1F0-ATP synthase"/>
    <property type="match status" value="1"/>
</dbReference>
<dbReference type="RefSeq" id="WP_185298433.1">
    <property type="nucleotide sequence ID" value="NZ_CP045702.1"/>
</dbReference>
<dbReference type="AlphaFoldDB" id="A0A7G7BHS9"/>
<keyword evidence="4 7" id="KW-0406">Ion transport</keyword>
<evidence type="ECO:0000313" key="8">
    <source>
        <dbReference type="EMBL" id="QNE74894.1"/>
    </source>
</evidence>
<dbReference type="HAMAP" id="MF_01416">
    <property type="entry name" value="ATP_synth_delta_bact"/>
    <property type="match status" value="1"/>
</dbReference>
<dbReference type="Pfam" id="PF00213">
    <property type="entry name" value="OSCP"/>
    <property type="match status" value="1"/>
</dbReference>
<evidence type="ECO:0000256" key="1">
    <source>
        <dbReference type="ARBA" id="ARBA00004370"/>
    </source>
</evidence>
<dbReference type="InterPro" id="IPR026015">
    <property type="entry name" value="ATP_synth_OSCP/delta_N_sf"/>
</dbReference>
<keyword evidence="9" id="KW-1185">Reference proteome</keyword>
<dbReference type="KEGG" id="sfiy:F0344_09940"/>
<evidence type="ECO:0000256" key="3">
    <source>
        <dbReference type="ARBA" id="ARBA00022781"/>
    </source>
</evidence>
<keyword evidence="5 7" id="KW-0472">Membrane</keyword>
<evidence type="ECO:0000256" key="7">
    <source>
        <dbReference type="HAMAP-Rule" id="MF_01416"/>
    </source>
</evidence>
<dbReference type="NCBIfam" id="TIGR01145">
    <property type="entry name" value="ATP_synt_delta"/>
    <property type="match status" value="1"/>
</dbReference>
<comment type="function">
    <text evidence="7">F(1)F(0) ATP synthase produces ATP from ADP in the presence of a proton or sodium gradient. F-type ATPases consist of two structural domains, F(1) containing the extramembraneous catalytic core and F(0) containing the membrane proton channel, linked together by a central stalk and a peripheral stalk. During catalysis, ATP synthesis in the catalytic domain of F(1) is coupled via a rotary mechanism of the central stalk subunits to proton translocation.</text>
</comment>
<evidence type="ECO:0000256" key="6">
    <source>
        <dbReference type="ARBA" id="ARBA00023310"/>
    </source>
</evidence>